<keyword evidence="2" id="KW-1185">Reference proteome</keyword>
<dbReference type="VEuPathDB" id="VectorBase:GAUT035490"/>
<dbReference type="EnsemblMetazoa" id="GAUT035490-RA">
    <property type="protein sequence ID" value="GAUT035490-PA"/>
    <property type="gene ID" value="GAUT035490"/>
</dbReference>
<dbReference type="AlphaFoldDB" id="A0A1A9VFD1"/>
<organism evidence="1 2">
    <name type="scientific">Glossina austeni</name>
    <name type="common">Savannah tsetse fly</name>
    <dbReference type="NCBI Taxonomy" id="7395"/>
    <lineage>
        <taxon>Eukaryota</taxon>
        <taxon>Metazoa</taxon>
        <taxon>Ecdysozoa</taxon>
        <taxon>Arthropoda</taxon>
        <taxon>Hexapoda</taxon>
        <taxon>Insecta</taxon>
        <taxon>Pterygota</taxon>
        <taxon>Neoptera</taxon>
        <taxon>Endopterygota</taxon>
        <taxon>Diptera</taxon>
        <taxon>Brachycera</taxon>
        <taxon>Muscomorpha</taxon>
        <taxon>Hippoboscoidea</taxon>
        <taxon>Glossinidae</taxon>
        <taxon>Glossina</taxon>
    </lineage>
</organism>
<accession>A0A1A9VFD1</accession>
<name>A0A1A9VFD1_GLOAU</name>
<sequence>MQVLTQKSKVSSECCKGNASPLTPVSGLSTIFSDIPCSTYTYKIFFGPFEATEVRILKVKCLLIALRQLCSKR</sequence>
<evidence type="ECO:0000313" key="2">
    <source>
        <dbReference type="Proteomes" id="UP000078200"/>
    </source>
</evidence>
<reference evidence="1" key="1">
    <citation type="submission" date="2020-05" db="UniProtKB">
        <authorList>
            <consortium name="EnsemblMetazoa"/>
        </authorList>
    </citation>
    <scope>IDENTIFICATION</scope>
    <source>
        <strain evidence="1">TTRI</strain>
    </source>
</reference>
<protein>
    <submittedName>
        <fullName evidence="1">Uncharacterized protein</fullName>
    </submittedName>
</protein>
<proteinExistence type="predicted"/>
<evidence type="ECO:0000313" key="1">
    <source>
        <dbReference type="EnsemblMetazoa" id="GAUT035490-PA"/>
    </source>
</evidence>
<dbReference type="Proteomes" id="UP000078200">
    <property type="component" value="Unassembled WGS sequence"/>
</dbReference>